<dbReference type="PANTHER" id="PTHR43340:SF1">
    <property type="entry name" value="HYPOXANTHINE PHOSPHORIBOSYLTRANSFERASE"/>
    <property type="match status" value="1"/>
</dbReference>
<dbReference type="AlphaFoldDB" id="A0A0D2K7S9"/>
<dbReference type="KEGG" id="mng:MNEG_15780"/>
<feature type="domain" description="Phosphoribosyltransferase" evidence="1">
    <location>
        <begin position="2"/>
        <end position="63"/>
    </location>
</feature>
<organism evidence="2 3">
    <name type="scientific">Monoraphidium neglectum</name>
    <dbReference type="NCBI Taxonomy" id="145388"/>
    <lineage>
        <taxon>Eukaryota</taxon>
        <taxon>Viridiplantae</taxon>
        <taxon>Chlorophyta</taxon>
        <taxon>core chlorophytes</taxon>
        <taxon>Chlorophyceae</taxon>
        <taxon>CS clade</taxon>
        <taxon>Sphaeropleales</taxon>
        <taxon>Selenastraceae</taxon>
        <taxon>Monoraphidium</taxon>
    </lineage>
</organism>
<dbReference type="SUPFAM" id="SSF53271">
    <property type="entry name" value="PRTase-like"/>
    <property type="match status" value="1"/>
</dbReference>
<dbReference type="EMBL" id="KK105881">
    <property type="protein sequence ID" value="KIY92183.1"/>
    <property type="molecule type" value="Genomic_DNA"/>
</dbReference>
<dbReference type="Proteomes" id="UP000054498">
    <property type="component" value="Unassembled WGS sequence"/>
</dbReference>
<dbReference type="InterPro" id="IPR000836">
    <property type="entry name" value="PRTase_dom"/>
</dbReference>
<keyword evidence="2" id="KW-0328">Glycosyltransferase</keyword>
<proteinExistence type="predicted"/>
<dbReference type="GeneID" id="25733476"/>
<protein>
    <submittedName>
        <fullName evidence="2">Hypoxanthine-guanine phosphoribosyltransferase</fullName>
        <ecNumber evidence="2">2.4.2.8</ecNumber>
    </submittedName>
</protein>
<dbReference type="OrthoDB" id="9449045at2759"/>
<sequence>MVDDLCDSGLTLETVRDRLLAAGAASVKSVVLLDKKARRKVDFVPDYVGMDCPNQWVAGMGMDTNQIYRGLDQVVVLKEDAIKRALALSK</sequence>
<evidence type="ECO:0000313" key="2">
    <source>
        <dbReference type="EMBL" id="KIY92183.1"/>
    </source>
</evidence>
<gene>
    <name evidence="2" type="ORF">MNEG_15780</name>
</gene>
<dbReference type="RefSeq" id="XP_013891203.1">
    <property type="nucleotide sequence ID" value="XM_014035749.1"/>
</dbReference>
<reference evidence="2 3" key="1">
    <citation type="journal article" date="2013" name="BMC Genomics">
        <title>Reconstruction of the lipid metabolism for the microalga Monoraphidium neglectum from its genome sequence reveals characteristics suitable for biofuel production.</title>
        <authorList>
            <person name="Bogen C."/>
            <person name="Al-Dilaimi A."/>
            <person name="Albersmeier A."/>
            <person name="Wichmann J."/>
            <person name="Grundmann M."/>
            <person name="Rupp O."/>
            <person name="Lauersen K.J."/>
            <person name="Blifernez-Klassen O."/>
            <person name="Kalinowski J."/>
            <person name="Goesmann A."/>
            <person name="Mussgnug J.H."/>
            <person name="Kruse O."/>
        </authorList>
    </citation>
    <scope>NUCLEOTIDE SEQUENCE [LARGE SCALE GENOMIC DNA]</scope>
    <source>
        <strain evidence="2 3">SAG 48.87</strain>
    </source>
</reference>
<dbReference type="GO" id="GO:0000287">
    <property type="term" value="F:magnesium ion binding"/>
    <property type="evidence" value="ECO:0007669"/>
    <property type="project" value="TreeGrafter"/>
</dbReference>
<dbReference type="CDD" id="cd06223">
    <property type="entry name" value="PRTases_typeI"/>
    <property type="match status" value="1"/>
</dbReference>
<dbReference type="GO" id="GO:0032264">
    <property type="term" value="P:IMP salvage"/>
    <property type="evidence" value="ECO:0007669"/>
    <property type="project" value="TreeGrafter"/>
</dbReference>
<dbReference type="STRING" id="145388.A0A0D2K7S9"/>
<evidence type="ECO:0000313" key="3">
    <source>
        <dbReference type="Proteomes" id="UP000054498"/>
    </source>
</evidence>
<dbReference type="Pfam" id="PF00156">
    <property type="entry name" value="Pribosyltran"/>
    <property type="match status" value="1"/>
</dbReference>
<dbReference type="EC" id="2.4.2.8" evidence="2"/>
<keyword evidence="2" id="KW-0808">Transferase</keyword>
<dbReference type="InterPro" id="IPR029057">
    <property type="entry name" value="PRTase-like"/>
</dbReference>
<name>A0A0D2K7S9_9CHLO</name>
<dbReference type="GO" id="GO:0032263">
    <property type="term" value="P:GMP salvage"/>
    <property type="evidence" value="ECO:0007669"/>
    <property type="project" value="TreeGrafter"/>
</dbReference>
<dbReference type="PANTHER" id="PTHR43340">
    <property type="entry name" value="HYPOXANTHINE-GUANINE PHOSPHORIBOSYLTRANSFERASE"/>
    <property type="match status" value="1"/>
</dbReference>
<keyword evidence="3" id="KW-1185">Reference proteome</keyword>
<dbReference type="InterPro" id="IPR050408">
    <property type="entry name" value="HGPRT"/>
</dbReference>
<dbReference type="GO" id="GO:0005829">
    <property type="term" value="C:cytosol"/>
    <property type="evidence" value="ECO:0007669"/>
    <property type="project" value="TreeGrafter"/>
</dbReference>
<dbReference type="GO" id="GO:0004422">
    <property type="term" value="F:hypoxanthine phosphoribosyltransferase activity"/>
    <property type="evidence" value="ECO:0007669"/>
    <property type="project" value="TreeGrafter"/>
</dbReference>
<evidence type="ECO:0000259" key="1">
    <source>
        <dbReference type="Pfam" id="PF00156"/>
    </source>
</evidence>
<dbReference type="GO" id="GO:0046100">
    <property type="term" value="P:hypoxanthine metabolic process"/>
    <property type="evidence" value="ECO:0007669"/>
    <property type="project" value="TreeGrafter"/>
</dbReference>
<dbReference type="GO" id="GO:0006178">
    <property type="term" value="P:guanine salvage"/>
    <property type="evidence" value="ECO:0007669"/>
    <property type="project" value="TreeGrafter"/>
</dbReference>
<dbReference type="Gene3D" id="3.40.50.2020">
    <property type="match status" value="1"/>
</dbReference>
<accession>A0A0D2K7S9</accession>